<feature type="transmembrane region" description="Helical" evidence="1">
    <location>
        <begin position="87"/>
        <end position="103"/>
    </location>
</feature>
<keyword evidence="1" id="KW-0812">Transmembrane</keyword>
<dbReference type="AlphaFoldDB" id="A0A0M3JCH6"/>
<sequence>LAKRYPEINVSASVIEEDVLRAVSRPIQANILTKQQELLNGPPAYLWNYLRRSGMVRLVFICVLGTMIYIIFIIFIIVIVIIIALDTIIYIIFIIFIIIYYWSR</sequence>
<evidence type="ECO:0000313" key="2">
    <source>
        <dbReference type="WBParaSite" id="ASIM_0000530701-mRNA-1"/>
    </source>
</evidence>
<protein>
    <submittedName>
        <fullName evidence="2">Alcohol-forming fatty acyl-CoA reductase</fullName>
    </submittedName>
</protein>
<keyword evidence="1" id="KW-0472">Membrane</keyword>
<organism evidence="2">
    <name type="scientific">Anisakis simplex</name>
    <name type="common">Herring worm</name>
    <dbReference type="NCBI Taxonomy" id="6269"/>
    <lineage>
        <taxon>Eukaryota</taxon>
        <taxon>Metazoa</taxon>
        <taxon>Ecdysozoa</taxon>
        <taxon>Nematoda</taxon>
        <taxon>Chromadorea</taxon>
        <taxon>Rhabditida</taxon>
        <taxon>Spirurina</taxon>
        <taxon>Ascaridomorpha</taxon>
        <taxon>Ascaridoidea</taxon>
        <taxon>Anisakidae</taxon>
        <taxon>Anisakis</taxon>
        <taxon>Anisakis simplex complex</taxon>
    </lineage>
</organism>
<accession>A0A0M3JCH6</accession>
<name>A0A0M3JCH6_ANISI</name>
<proteinExistence type="predicted"/>
<keyword evidence="1" id="KW-1133">Transmembrane helix</keyword>
<feature type="transmembrane region" description="Helical" evidence="1">
    <location>
        <begin position="58"/>
        <end position="81"/>
    </location>
</feature>
<evidence type="ECO:0000256" key="1">
    <source>
        <dbReference type="SAM" id="Phobius"/>
    </source>
</evidence>
<reference evidence="2" key="1">
    <citation type="submission" date="2017-02" db="UniProtKB">
        <authorList>
            <consortium name="WormBaseParasite"/>
        </authorList>
    </citation>
    <scope>IDENTIFICATION</scope>
</reference>
<dbReference type="WBParaSite" id="ASIM_0000530701-mRNA-1">
    <property type="protein sequence ID" value="ASIM_0000530701-mRNA-1"/>
    <property type="gene ID" value="ASIM_0000530701"/>
</dbReference>